<proteinExistence type="predicted"/>
<name>A0A931HGJ4_9SPHN</name>
<dbReference type="EMBL" id="JADZGI010000005">
    <property type="protein sequence ID" value="MBH0114921.1"/>
    <property type="molecule type" value="Genomic_DNA"/>
</dbReference>
<protein>
    <submittedName>
        <fullName evidence="2">Uncharacterized protein</fullName>
    </submittedName>
</protein>
<dbReference type="Proteomes" id="UP000617634">
    <property type="component" value="Unassembled WGS sequence"/>
</dbReference>
<keyword evidence="3" id="KW-1185">Reference proteome</keyword>
<comment type="caution">
    <text evidence="2">The sequence shown here is derived from an EMBL/GenBank/DDBJ whole genome shotgun (WGS) entry which is preliminary data.</text>
</comment>
<sequence>MKWLLRIFLVVWALALALLAIGTFGWFGQPRDPLSGVFLLPLGLPWNILADRLGWGGLPPALLAPAVNAGLLALLAGYRSRR</sequence>
<evidence type="ECO:0000256" key="1">
    <source>
        <dbReference type="SAM" id="Phobius"/>
    </source>
</evidence>
<organism evidence="2 3">
    <name type="scientific">Novosphingobium aureum</name>
    <dbReference type="NCBI Taxonomy" id="2792964"/>
    <lineage>
        <taxon>Bacteria</taxon>
        <taxon>Pseudomonadati</taxon>
        <taxon>Pseudomonadota</taxon>
        <taxon>Alphaproteobacteria</taxon>
        <taxon>Sphingomonadales</taxon>
        <taxon>Sphingomonadaceae</taxon>
        <taxon>Novosphingobium</taxon>
    </lineage>
</organism>
<feature type="transmembrane region" description="Helical" evidence="1">
    <location>
        <begin position="7"/>
        <end position="27"/>
    </location>
</feature>
<feature type="transmembrane region" description="Helical" evidence="1">
    <location>
        <begin position="61"/>
        <end position="78"/>
    </location>
</feature>
<evidence type="ECO:0000313" key="3">
    <source>
        <dbReference type="Proteomes" id="UP000617634"/>
    </source>
</evidence>
<reference evidence="2" key="1">
    <citation type="submission" date="2020-11" db="EMBL/GenBank/DDBJ databases">
        <title>Novosphingobium aureum sp. nov., a marine bacterium isolated from sediment of a salt flat.</title>
        <authorList>
            <person name="Yoo Y."/>
            <person name="Kim J.-J."/>
        </authorList>
    </citation>
    <scope>NUCLEOTIDE SEQUENCE</scope>
    <source>
        <strain evidence="2">YJ-S2-02</strain>
    </source>
</reference>
<keyword evidence="1" id="KW-0812">Transmembrane</keyword>
<evidence type="ECO:0000313" key="2">
    <source>
        <dbReference type="EMBL" id="MBH0114921.1"/>
    </source>
</evidence>
<keyword evidence="1" id="KW-1133">Transmembrane helix</keyword>
<accession>A0A931HGJ4</accession>
<gene>
    <name evidence="2" type="ORF">I5E68_18400</name>
</gene>
<dbReference type="AlphaFoldDB" id="A0A931HGJ4"/>
<keyword evidence="1" id="KW-0472">Membrane</keyword>